<feature type="region of interest" description="Disordered" evidence="3">
    <location>
        <begin position="306"/>
        <end position="395"/>
    </location>
</feature>
<evidence type="ECO:0000256" key="3">
    <source>
        <dbReference type="SAM" id="MobiDB-lite"/>
    </source>
</evidence>
<dbReference type="Pfam" id="PF00018">
    <property type="entry name" value="SH3_1"/>
    <property type="match status" value="1"/>
</dbReference>
<organism evidence="5 6">
    <name type="scientific">Orbilia ellipsospora</name>
    <dbReference type="NCBI Taxonomy" id="2528407"/>
    <lineage>
        <taxon>Eukaryota</taxon>
        <taxon>Fungi</taxon>
        <taxon>Dikarya</taxon>
        <taxon>Ascomycota</taxon>
        <taxon>Pezizomycotina</taxon>
        <taxon>Orbiliomycetes</taxon>
        <taxon>Orbiliales</taxon>
        <taxon>Orbiliaceae</taxon>
        <taxon>Orbilia</taxon>
    </lineage>
</organism>
<evidence type="ECO:0000313" key="6">
    <source>
        <dbReference type="Proteomes" id="UP001365542"/>
    </source>
</evidence>
<evidence type="ECO:0000256" key="2">
    <source>
        <dbReference type="PROSITE-ProRule" id="PRU00192"/>
    </source>
</evidence>
<name>A0AAV9XC69_9PEZI</name>
<feature type="region of interest" description="Disordered" evidence="3">
    <location>
        <begin position="170"/>
        <end position="230"/>
    </location>
</feature>
<feature type="compositionally biased region" description="Basic and acidic residues" evidence="3">
    <location>
        <begin position="370"/>
        <end position="380"/>
    </location>
</feature>
<keyword evidence="6" id="KW-1185">Reference proteome</keyword>
<protein>
    <submittedName>
        <fullName evidence="5">HOG (High osmolarity glycerol) pathway protein</fullName>
    </submittedName>
</protein>
<dbReference type="PROSITE" id="PS50002">
    <property type="entry name" value="SH3"/>
    <property type="match status" value="1"/>
</dbReference>
<feature type="region of interest" description="Disordered" evidence="3">
    <location>
        <begin position="1"/>
        <end position="34"/>
    </location>
</feature>
<reference evidence="5 6" key="1">
    <citation type="submission" date="2019-10" db="EMBL/GenBank/DDBJ databases">
        <authorList>
            <person name="Palmer J.M."/>
        </authorList>
    </citation>
    <scope>NUCLEOTIDE SEQUENCE [LARGE SCALE GENOMIC DNA]</scope>
    <source>
        <strain evidence="5 6">TWF694</strain>
    </source>
</reference>
<proteinExistence type="predicted"/>
<accession>A0AAV9XC69</accession>
<dbReference type="InterPro" id="IPR036028">
    <property type="entry name" value="SH3-like_dom_sf"/>
</dbReference>
<gene>
    <name evidence="5" type="primary">NBP2</name>
    <name evidence="5" type="ORF">TWF694_009512</name>
</gene>
<feature type="domain" description="SH3" evidence="4">
    <location>
        <begin position="242"/>
        <end position="303"/>
    </location>
</feature>
<dbReference type="SMART" id="SM00326">
    <property type="entry name" value="SH3"/>
    <property type="match status" value="1"/>
</dbReference>
<feature type="compositionally biased region" description="Polar residues" evidence="3">
    <location>
        <begin position="323"/>
        <end position="342"/>
    </location>
</feature>
<feature type="compositionally biased region" description="Basic and acidic residues" evidence="3">
    <location>
        <begin position="410"/>
        <end position="423"/>
    </location>
</feature>
<sequence length="483" mass="52886">MASMKGQARSEPATPVVREDPIHDQLTPTQPAFQSLPYTKVRDFAYPISHPLHYGPPPVPSIGSTPGSARDSGLFGANGIGSILGWWNPSIAAGSPGGRRMSDSAALNRDPRAVSNHPPPLKFADGPPWFEDEDLVSPVVITQKHRKHKSSLGLPSGRTLSKDGKMTSISENLKDGEYGNGIEMPEDIGEPGGTYHPATGEYYEDDAEGDDYDDEESDEEFEGDESRYSKDYHFSIADPDEEMHGKAVALFDFRRENDNELELVEGQVIWVSYRHGQGWLVAEDPRTGESGLVPEEYVRLFKETPFENSPDEFTPQEAEPQAAKSNSPTHTQAVQSHFSTSSKDLERYPTEQLLDPSYRLGSPPPTARPAVERRNSKGDSMDIDLVSPMTGNTTNTIDRELFAIQQRKLESGKVLNGKEKGEQEEYQTLHHKSPSMSGKASPATPATGVTTKDKDGDAAMTPTTPKPPAATDESRGRPAVEAR</sequence>
<dbReference type="EMBL" id="JAVHJO010000006">
    <property type="protein sequence ID" value="KAK6539277.1"/>
    <property type="molecule type" value="Genomic_DNA"/>
</dbReference>
<dbReference type="InterPro" id="IPR001452">
    <property type="entry name" value="SH3_domain"/>
</dbReference>
<dbReference type="AlphaFoldDB" id="A0AAV9XC69"/>
<evidence type="ECO:0000256" key="1">
    <source>
        <dbReference type="ARBA" id="ARBA00022443"/>
    </source>
</evidence>
<feature type="region of interest" description="Disordered" evidence="3">
    <location>
        <begin position="94"/>
        <end position="127"/>
    </location>
</feature>
<dbReference type="SUPFAM" id="SSF50044">
    <property type="entry name" value="SH3-domain"/>
    <property type="match status" value="1"/>
</dbReference>
<feature type="region of interest" description="Disordered" evidence="3">
    <location>
        <begin position="410"/>
        <end position="483"/>
    </location>
</feature>
<keyword evidence="1 2" id="KW-0728">SH3 domain</keyword>
<feature type="compositionally biased region" description="Acidic residues" evidence="3">
    <location>
        <begin position="202"/>
        <end position="223"/>
    </location>
</feature>
<comment type="caution">
    <text evidence="5">The sequence shown here is derived from an EMBL/GenBank/DDBJ whole genome shotgun (WGS) entry which is preliminary data.</text>
</comment>
<dbReference type="FunFam" id="2.30.30.40:FF:000283">
    <property type="entry name" value="NAP1-binding protein 2"/>
    <property type="match status" value="1"/>
</dbReference>
<evidence type="ECO:0000313" key="5">
    <source>
        <dbReference type="EMBL" id="KAK6539277.1"/>
    </source>
</evidence>
<dbReference type="Proteomes" id="UP001365542">
    <property type="component" value="Unassembled WGS sequence"/>
</dbReference>
<feature type="compositionally biased region" description="Basic and acidic residues" evidence="3">
    <location>
        <begin position="472"/>
        <end position="483"/>
    </location>
</feature>
<dbReference type="Gene3D" id="2.30.30.40">
    <property type="entry name" value="SH3 Domains"/>
    <property type="match status" value="1"/>
</dbReference>
<evidence type="ECO:0000259" key="4">
    <source>
        <dbReference type="PROSITE" id="PS50002"/>
    </source>
</evidence>